<proteinExistence type="predicted"/>
<protein>
    <submittedName>
        <fullName evidence="1">8306_t:CDS:1</fullName>
    </submittedName>
</protein>
<reference evidence="1" key="1">
    <citation type="submission" date="2021-06" db="EMBL/GenBank/DDBJ databases">
        <authorList>
            <person name="Kallberg Y."/>
            <person name="Tangrot J."/>
            <person name="Rosling A."/>
        </authorList>
    </citation>
    <scope>NUCLEOTIDE SEQUENCE</scope>
    <source>
        <strain evidence="1">MA461A</strain>
    </source>
</reference>
<dbReference type="EMBL" id="CAJVQC010068955">
    <property type="protein sequence ID" value="CAG8808547.1"/>
    <property type="molecule type" value="Genomic_DNA"/>
</dbReference>
<evidence type="ECO:0000313" key="1">
    <source>
        <dbReference type="EMBL" id="CAG8808547.1"/>
    </source>
</evidence>
<feature type="non-terminal residue" evidence="1">
    <location>
        <position position="1"/>
    </location>
</feature>
<evidence type="ECO:0000313" key="2">
    <source>
        <dbReference type="Proteomes" id="UP000789920"/>
    </source>
</evidence>
<name>A0ACA9RTI2_9GLOM</name>
<comment type="caution">
    <text evidence="1">The sequence shown here is derived from an EMBL/GenBank/DDBJ whole genome shotgun (WGS) entry which is preliminary data.</text>
</comment>
<dbReference type="Proteomes" id="UP000789920">
    <property type="component" value="Unassembled WGS sequence"/>
</dbReference>
<feature type="non-terminal residue" evidence="1">
    <location>
        <position position="84"/>
    </location>
</feature>
<organism evidence="1 2">
    <name type="scientific">Racocetra persica</name>
    <dbReference type="NCBI Taxonomy" id="160502"/>
    <lineage>
        <taxon>Eukaryota</taxon>
        <taxon>Fungi</taxon>
        <taxon>Fungi incertae sedis</taxon>
        <taxon>Mucoromycota</taxon>
        <taxon>Glomeromycotina</taxon>
        <taxon>Glomeromycetes</taxon>
        <taxon>Diversisporales</taxon>
        <taxon>Gigasporaceae</taxon>
        <taxon>Racocetra</taxon>
    </lineage>
</organism>
<gene>
    <name evidence="1" type="ORF">RPERSI_LOCUS22650</name>
</gene>
<sequence>NEHKNHDLNQARYNFQENIAFTKEMTDDVEFFVTKMNCSPQQIRKALEEKYFDQTNDASKLYQELLNKKEADPRWYIWVDWDPN</sequence>
<keyword evidence="2" id="KW-1185">Reference proteome</keyword>
<accession>A0ACA9RTI2</accession>